<organism evidence="1 2">
    <name type="scientific">Saltatorellus ferox</name>
    <dbReference type="NCBI Taxonomy" id="2528018"/>
    <lineage>
        <taxon>Bacteria</taxon>
        <taxon>Pseudomonadati</taxon>
        <taxon>Planctomycetota</taxon>
        <taxon>Planctomycetia</taxon>
        <taxon>Planctomycetia incertae sedis</taxon>
        <taxon>Saltatorellus</taxon>
    </lineage>
</organism>
<proteinExistence type="predicted"/>
<accession>A0A518EMP6</accession>
<reference evidence="1 2" key="1">
    <citation type="submission" date="2019-02" db="EMBL/GenBank/DDBJ databases">
        <title>Deep-cultivation of Planctomycetes and their phenomic and genomic characterization uncovers novel biology.</title>
        <authorList>
            <person name="Wiegand S."/>
            <person name="Jogler M."/>
            <person name="Boedeker C."/>
            <person name="Pinto D."/>
            <person name="Vollmers J."/>
            <person name="Rivas-Marin E."/>
            <person name="Kohn T."/>
            <person name="Peeters S.H."/>
            <person name="Heuer A."/>
            <person name="Rast P."/>
            <person name="Oberbeckmann S."/>
            <person name="Bunk B."/>
            <person name="Jeske O."/>
            <person name="Meyerdierks A."/>
            <person name="Storesund J.E."/>
            <person name="Kallscheuer N."/>
            <person name="Luecker S."/>
            <person name="Lage O.M."/>
            <person name="Pohl T."/>
            <person name="Merkel B.J."/>
            <person name="Hornburger P."/>
            <person name="Mueller R.-W."/>
            <person name="Bruemmer F."/>
            <person name="Labrenz M."/>
            <person name="Spormann A.M."/>
            <person name="Op den Camp H."/>
            <person name="Overmann J."/>
            <person name="Amann R."/>
            <person name="Jetten M.S.M."/>
            <person name="Mascher T."/>
            <person name="Medema M.H."/>
            <person name="Devos D.P."/>
            <person name="Kaster A.-K."/>
            <person name="Ovreas L."/>
            <person name="Rohde M."/>
            <person name="Galperin M.Y."/>
            <person name="Jogler C."/>
        </authorList>
    </citation>
    <scope>NUCLEOTIDE SEQUENCE [LARGE SCALE GENOMIC DNA]</scope>
    <source>
        <strain evidence="1 2">Poly30</strain>
    </source>
</reference>
<dbReference type="AlphaFoldDB" id="A0A518EMP6"/>
<dbReference type="EMBL" id="CP036434">
    <property type="protein sequence ID" value="QDV05360.1"/>
    <property type="molecule type" value="Genomic_DNA"/>
</dbReference>
<name>A0A518EMP6_9BACT</name>
<gene>
    <name evidence="1" type="ORF">Poly30_08570</name>
</gene>
<sequence>MWIPNLASLLLPVASLGGPTAGLPVEAGLLAALPAEASLVIHLPNPKALMASRETNRWVGFATDAEWGRLLGPVLAAVGDDVTESEVAEWRERVLGALEDSTDLVGFATGLDDQEASLGLIVRGGEKTAALLRLFIGGDARVETIDGGHEVLLSAAGRAELYYEFEGLIMVLSTPTVEGSKAVASGCLASLAEGELPPLFLHKGIAERRRPGAAFEFALDLSDLTATEETGFDENGKLPIGGGSSADGMDKLMDELKTAASSVQWVYGTGELGLGETANWNLYAPFDSTSLIGKALGFFGEADKSLLAAAPAGSISATVGAFDINGFTRWALDTTRKFSEDAYEQAMGGLSAAKSAVGVDLLEDIVGPMRGQFLGFSTAPSTEQGGSLLALTNVGSTTFIALTEETDPLLDLFDSLLEMSGMGDTITNEQFAVAGGTEEMELWRSDASTGLPVTIGVGNGRLLISSDAAGSQAYLARMKGEEGVAALLDDKDLAGAVAGASGAIITIQPTVAMADALEGLGAMMDSMNPEVWLPDQDMEDGGDEEEAVLMTMTETMRNVASLARQYFSGTTTSEFVIGDGIVELRTRSK</sequence>
<dbReference type="RefSeq" id="WP_419190931.1">
    <property type="nucleotide sequence ID" value="NZ_CP036434.1"/>
</dbReference>
<evidence type="ECO:0000313" key="1">
    <source>
        <dbReference type="EMBL" id="QDV05360.1"/>
    </source>
</evidence>
<dbReference type="Proteomes" id="UP000320390">
    <property type="component" value="Chromosome"/>
</dbReference>
<keyword evidence="2" id="KW-1185">Reference proteome</keyword>
<protein>
    <recommendedName>
        <fullName evidence="3">DUF3352 domain-containing protein</fullName>
    </recommendedName>
</protein>
<evidence type="ECO:0000313" key="2">
    <source>
        <dbReference type="Proteomes" id="UP000320390"/>
    </source>
</evidence>
<evidence type="ECO:0008006" key="3">
    <source>
        <dbReference type="Google" id="ProtNLM"/>
    </source>
</evidence>